<feature type="domain" description="DUF4136" evidence="3">
    <location>
        <begin position="32"/>
        <end position="214"/>
    </location>
</feature>
<comment type="caution">
    <text evidence="7">The sequence shown here is derived from an EMBL/GenBank/DDBJ whole genome shotgun (WGS) entry which is preliminary data.</text>
</comment>
<dbReference type="Proteomes" id="UP000434916">
    <property type="component" value="Unassembled WGS sequence"/>
</dbReference>
<sequence length="217" mass="24802">MKKILPFFLLVLLLASCQKDPDMSKLSDDFVVFTDHNKDANFESFTTFYIPDSVMVIGSSEKPEFWSATEADDIVSTLVSGMEGRGYTRASDKESADLGLQVSFVKNVNYFTNYHDNPYWWWGYPGYNWWYGYWGNWTGAWNGWYYPYPVVYSYSVGSLLVELVNLKAPLPKSADAKLPVLWTAYMTGLLSGSDKVNIELSTRAIEQAFVQSPYLKK</sequence>
<dbReference type="GeneID" id="49205143"/>
<evidence type="ECO:0000313" key="5">
    <source>
        <dbReference type="EMBL" id="MTU70219.1"/>
    </source>
</evidence>
<dbReference type="AlphaFoldDB" id="A0A354MLV6"/>
<evidence type="ECO:0000256" key="1">
    <source>
        <dbReference type="ARBA" id="ARBA00017922"/>
    </source>
</evidence>
<reference evidence="9 10" key="2">
    <citation type="journal article" date="2019" name="Nat. Med.">
        <title>A library of human gut bacterial isolates paired with longitudinal multiomics data enables mechanistic microbiome research.</title>
        <authorList>
            <person name="Poyet M."/>
            <person name="Groussin M."/>
            <person name="Gibbons S.M."/>
            <person name="Avila-Pacheco J."/>
            <person name="Jiang X."/>
            <person name="Kearney S.M."/>
            <person name="Perrotta A.R."/>
            <person name="Berdy B."/>
            <person name="Zhao S."/>
            <person name="Lieberman T.D."/>
            <person name="Swanson P.K."/>
            <person name="Smith M."/>
            <person name="Roesemann S."/>
            <person name="Alexander J.E."/>
            <person name="Rich S.A."/>
            <person name="Livny J."/>
            <person name="Vlamakis H."/>
            <person name="Clish C."/>
            <person name="Bullock K."/>
            <person name="Deik A."/>
            <person name="Scott J."/>
            <person name="Pierce K.A."/>
            <person name="Xavier R.J."/>
            <person name="Alm E.J."/>
        </authorList>
    </citation>
    <scope>NUCLEOTIDE SEQUENCE [LARGE SCALE GENOMIC DNA]</scope>
    <source>
        <strain evidence="6 11">BIOML-A11</strain>
        <strain evidence="5 10">BIOML-A16</strain>
        <strain evidence="4 9">BIOML-A29</strain>
    </source>
</reference>
<name>A0A354MLV6_9BACT</name>
<dbReference type="OrthoDB" id="677831at2"/>
<dbReference type="Pfam" id="PF13590">
    <property type="entry name" value="DUF4136"/>
    <property type="match status" value="1"/>
</dbReference>
<keyword evidence="2" id="KW-0732">Signal</keyword>
<proteinExistence type="predicted"/>
<accession>A0A354MLV6</accession>
<gene>
    <name evidence="7" type="ORF">DW828_07210</name>
    <name evidence="4" type="ORF">GMD82_17305</name>
    <name evidence="5" type="ORF">GMD92_14390</name>
    <name evidence="6" type="ORF">GME02_02545</name>
</gene>
<evidence type="ECO:0000313" key="10">
    <source>
        <dbReference type="Proteomes" id="UP000448908"/>
    </source>
</evidence>
<dbReference type="Pfam" id="PF08139">
    <property type="entry name" value="LPAM_1"/>
    <property type="match status" value="1"/>
</dbReference>
<organism evidence="7 8">
    <name type="scientific">Parabacteroides merdae</name>
    <dbReference type="NCBI Taxonomy" id="46503"/>
    <lineage>
        <taxon>Bacteria</taxon>
        <taxon>Pseudomonadati</taxon>
        <taxon>Bacteroidota</taxon>
        <taxon>Bacteroidia</taxon>
        <taxon>Bacteroidales</taxon>
        <taxon>Tannerellaceae</taxon>
        <taxon>Parabacteroides</taxon>
    </lineage>
</organism>
<dbReference type="EMBL" id="WNDA01000024">
    <property type="protein sequence ID" value="MTU70219.1"/>
    <property type="molecule type" value="Genomic_DNA"/>
</dbReference>
<evidence type="ECO:0000256" key="2">
    <source>
        <dbReference type="ARBA" id="ARBA00022729"/>
    </source>
</evidence>
<evidence type="ECO:0000313" key="9">
    <source>
        <dbReference type="Proteomes" id="UP000434916"/>
    </source>
</evidence>
<dbReference type="InterPro" id="IPR025411">
    <property type="entry name" value="DUF4136"/>
</dbReference>
<dbReference type="Gene3D" id="3.30.160.670">
    <property type="match status" value="1"/>
</dbReference>
<dbReference type="Proteomes" id="UP000482671">
    <property type="component" value="Unassembled WGS sequence"/>
</dbReference>
<keyword evidence="9" id="KW-1185">Reference proteome</keyword>
<evidence type="ECO:0000313" key="8">
    <source>
        <dbReference type="Proteomes" id="UP000286260"/>
    </source>
</evidence>
<protein>
    <recommendedName>
        <fullName evidence="1">Type IV secretion system putative lipoprotein virB7</fullName>
    </recommendedName>
</protein>
<dbReference type="EMBL" id="WNCN01000030">
    <property type="protein sequence ID" value="MTU41164.1"/>
    <property type="molecule type" value="Genomic_DNA"/>
</dbReference>
<dbReference type="PROSITE" id="PS51257">
    <property type="entry name" value="PROKAR_LIPOPROTEIN"/>
    <property type="match status" value="1"/>
</dbReference>
<dbReference type="Proteomes" id="UP000448908">
    <property type="component" value="Unassembled WGS sequence"/>
</dbReference>
<evidence type="ECO:0000313" key="11">
    <source>
        <dbReference type="Proteomes" id="UP000482671"/>
    </source>
</evidence>
<reference evidence="7 8" key="1">
    <citation type="submission" date="2018-08" db="EMBL/GenBank/DDBJ databases">
        <title>A genome reference for cultivated species of the human gut microbiota.</title>
        <authorList>
            <person name="Zou Y."/>
            <person name="Xue W."/>
            <person name="Luo G."/>
        </authorList>
    </citation>
    <scope>NUCLEOTIDE SEQUENCE [LARGE SCALE GENOMIC DNA]</scope>
    <source>
        <strain evidence="7 8">AM34-17</strain>
    </source>
</reference>
<evidence type="ECO:0000313" key="4">
    <source>
        <dbReference type="EMBL" id="MTU41164.1"/>
    </source>
</evidence>
<evidence type="ECO:0000313" key="6">
    <source>
        <dbReference type="EMBL" id="MTV00565.1"/>
    </source>
</evidence>
<dbReference type="InterPro" id="IPR012640">
    <property type="entry name" value="Membr_lipoprot_lipid_attach_CS"/>
</dbReference>
<dbReference type="EMBL" id="WNDD01000002">
    <property type="protein sequence ID" value="MTV00565.1"/>
    <property type="molecule type" value="Genomic_DNA"/>
</dbReference>
<dbReference type="Proteomes" id="UP000286260">
    <property type="component" value="Unassembled WGS sequence"/>
</dbReference>
<evidence type="ECO:0000259" key="3">
    <source>
        <dbReference type="Pfam" id="PF13590"/>
    </source>
</evidence>
<dbReference type="RefSeq" id="WP_005635216.1">
    <property type="nucleotide sequence ID" value="NZ_BAABYG010000001.1"/>
</dbReference>
<dbReference type="EMBL" id="QSII01000007">
    <property type="protein sequence ID" value="RHC87997.1"/>
    <property type="molecule type" value="Genomic_DNA"/>
</dbReference>
<evidence type="ECO:0000313" key="7">
    <source>
        <dbReference type="EMBL" id="RHC87997.1"/>
    </source>
</evidence>
<dbReference type="STRING" id="46503.ERS852463_03204"/>